<keyword evidence="4 6" id="KW-1133">Transmembrane helix</keyword>
<keyword evidence="3 6" id="KW-0812">Transmembrane</keyword>
<dbReference type="PANTHER" id="PTHR42723:SF1">
    <property type="entry name" value="CHLOROPHYLL SYNTHASE, CHLOROPLASTIC"/>
    <property type="match status" value="1"/>
</dbReference>
<comment type="subcellular location">
    <subcellularLocation>
        <location evidence="1">Membrane</location>
        <topology evidence="1">Multi-pass membrane protein</topology>
    </subcellularLocation>
</comment>
<feature type="transmembrane region" description="Helical" evidence="6">
    <location>
        <begin position="99"/>
        <end position="125"/>
    </location>
</feature>
<organism evidence="7 8">
    <name type="scientific">Chitinophaga dinghuensis</name>
    <dbReference type="NCBI Taxonomy" id="1539050"/>
    <lineage>
        <taxon>Bacteria</taxon>
        <taxon>Pseudomonadati</taxon>
        <taxon>Bacteroidota</taxon>
        <taxon>Chitinophagia</taxon>
        <taxon>Chitinophagales</taxon>
        <taxon>Chitinophagaceae</taxon>
        <taxon>Chitinophaga</taxon>
    </lineage>
</organism>
<evidence type="ECO:0000256" key="2">
    <source>
        <dbReference type="ARBA" id="ARBA00022475"/>
    </source>
</evidence>
<accession>A0A327VSN3</accession>
<dbReference type="GO" id="GO:0016765">
    <property type="term" value="F:transferase activity, transferring alkyl or aryl (other than methyl) groups"/>
    <property type="evidence" value="ECO:0007669"/>
    <property type="project" value="InterPro"/>
</dbReference>
<feature type="transmembrane region" description="Helical" evidence="6">
    <location>
        <begin position="272"/>
        <end position="289"/>
    </location>
</feature>
<feature type="transmembrane region" description="Helical" evidence="6">
    <location>
        <begin position="215"/>
        <end position="232"/>
    </location>
</feature>
<dbReference type="PANTHER" id="PTHR42723">
    <property type="entry name" value="CHLOROPHYLL SYNTHASE"/>
    <property type="match status" value="1"/>
</dbReference>
<keyword evidence="8" id="KW-1185">Reference proteome</keyword>
<evidence type="ECO:0000313" key="8">
    <source>
        <dbReference type="Proteomes" id="UP000249819"/>
    </source>
</evidence>
<dbReference type="InterPro" id="IPR050475">
    <property type="entry name" value="Prenyltransferase_related"/>
</dbReference>
<feature type="transmembrane region" description="Helical" evidence="6">
    <location>
        <begin position="46"/>
        <end position="67"/>
    </location>
</feature>
<dbReference type="GO" id="GO:0016020">
    <property type="term" value="C:membrane"/>
    <property type="evidence" value="ECO:0007669"/>
    <property type="project" value="UniProtKB-SubCell"/>
</dbReference>
<feature type="transmembrane region" description="Helical" evidence="6">
    <location>
        <begin position="239"/>
        <end position="260"/>
    </location>
</feature>
<reference evidence="7 8" key="1">
    <citation type="submission" date="2018-06" db="EMBL/GenBank/DDBJ databases">
        <title>Genomic Encyclopedia of Archaeal and Bacterial Type Strains, Phase II (KMG-II): from individual species to whole genera.</title>
        <authorList>
            <person name="Goeker M."/>
        </authorList>
    </citation>
    <scope>NUCLEOTIDE SEQUENCE [LARGE SCALE GENOMIC DNA]</scope>
    <source>
        <strain evidence="7 8">DSM 29821</strain>
    </source>
</reference>
<dbReference type="Proteomes" id="UP000249819">
    <property type="component" value="Unassembled WGS sequence"/>
</dbReference>
<evidence type="ECO:0000256" key="1">
    <source>
        <dbReference type="ARBA" id="ARBA00004141"/>
    </source>
</evidence>
<name>A0A327VSN3_9BACT</name>
<dbReference type="InterPro" id="IPR000537">
    <property type="entry name" value="UbiA_prenyltransferase"/>
</dbReference>
<evidence type="ECO:0000256" key="5">
    <source>
        <dbReference type="ARBA" id="ARBA00023136"/>
    </source>
</evidence>
<dbReference type="EMBL" id="QLMA01000006">
    <property type="protein sequence ID" value="RAJ79057.1"/>
    <property type="molecule type" value="Genomic_DNA"/>
</dbReference>
<keyword evidence="7" id="KW-0808">Transferase</keyword>
<evidence type="ECO:0000256" key="6">
    <source>
        <dbReference type="SAM" id="Phobius"/>
    </source>
</evidence>
<evidence type="ECO:0000256" key="3">
    <source>
        <dbReference type="ARBA" id="ARBA00022692"/>
    </source>
</evidence>
<gene>
    <name evidence="7" type="ORF">CLV59_106117</name>
</gene>
<dbReference type="OrthoDB" id="9811562at2"/>
<dbReference type="Gene3D" id="1.10.357.140">
    <property type="entry name" value="UbiA prenyltransferase"/>
    <property type="match status" value="1"/>
</dbReference>
<comment type="caution">
    <text evidence="7">The sequence shown here is derived from an EMBL/GenBank/DDBJ whole genome shotgun (WGS) entry which is preliminary data.</text>
</comment>
<feature type="transmembrane region" description="Helical" evidence="6">
    <location>
        <begin position="167"/>
        <end position="185"/>
    </location>
</feature>
<dbReference type="AlphaFoldDB" id="A0A327VSN3"/>
<protein>
    <submittedName>
        <fullName evidence="7">4-hydroxybenzoate polyprenyltransferase</fullName>
    </submittedName>
</protein>
<sequence length="290" mass="33650">MLTVNVLFEIRLIWRFVKNDLMDTIVPCFITFLTAWFYEGRPMSDLPLAIFTCTLYTMFYILTFCVANQVNSEEEDAINKPDRPLPAKLITRKAAIRRLIIYNVLFMVISWFLHVLLYAIAWQVITIVLCGWGSRHWVTKNLVCISAGTVALLGAEWQLATNHIGHNVWLFIIFLSVWAGFGLPVQDLRDQVGDAVMHRKTLPLQYGDARSRKMLFVYFLTISPLLFCLAIVSQNNYSAWVITLIVAQYLYHAIIAFRVVKYRTSKADDKTYHYFVYMFIATIPMICFLK</sequence>
<evidence type="ECO:0000313" key="7">
    <source>
        <dbReference type="EMBL" id="RAJ79057.1"/>
    </source>
</evidence>
<proteinExistence type="predicted"/>
<evidence type="ECO:0000256" key="4">
    <source>
        <dbReference type="ARBA" id="ARBA00022989"/>
    </source>
</evidence>
<keyword evidence="5 6" id="KW-0472">Membrane</keyword>
<keyword evidence="2" id="KW-1003">Cell membrane</keyword>
<dbReference type="Pfam" id="PF01040">
    <property type="entry name" value="UbiA"/>
    <property type="match status" value="1"/>
</dbReference>
<dbReference type="CDD" id="cd13965">
    <property type="entry name" value="PT_UbiA_3"/>
    <property type="match status" value="1"/>
</dbReference>
<feature type="transmembrane region" description="Helical" evidence="6">
    <location>
        <begin position="21"/>
        <end position="40"/>
    </location>
</feature>
<dbReference type="InterPro" id="IPR044878">
    <property type="entry name" value="UbiA_sf"/>
</dbReference>